<reference evidence="2" key="1">
    <citation type="journal article" date="2011" name="Nat. Commun.">
        <title>Effector diversification within compartments of the Leptosphaeria maculans genome affected by Repeat-Induced Point mutations.</title>
        <authorList>
            <person name="Rouxel T."/>
            <person name="Grandaubert J."/>
            <person name="Hane J.K."/>
            <person name="Hoede C."/>
            <person name="van de Wouw A.P."/>
            <person name="Couloux A."/>
            <person name="Dominguez V."/>
            <person name="Anthouard V."/>
            <person name="Bally P."/>
            <person name="Bourras S."/>
            <person name="Cozijnsen A.J."/>
            <person name="Ciuffetti L.M."/>
            <person name="Degrave A."/>
            <person name="Dilmaghani A."/>
            <person name="Duret L."/>
            <person name="Fudal I."/>
            <person name="Goodwin S.B."/>
            <person name="Gout L."/>
            <person name="Glaser N."/>
            <person name="Linglin J."/>
            <person name="Kema G.H.J."/>
            <person name="Lapalu N."/>
            <person name="Lawrence C.B."/>
            <person name="May K."/>
            <person name="Meyer M."/>
            <person name="Ollivier B."/>
            <person name="Poulain J."/>
            <person name="Schoch C.L."/>
            <person name="Simon A."/>
            <person name="Spatafora J.W."/>
            <person name="Stachowiak A."/>
            <person name="Turgeon B.G."/>
            <person name="Tyler B.M."/>
            <person name="Vincent D."/>
            <person name="Weissenbach J."/>
            <person name="Amselem J."/>
            <person name="Quesneville H."/>
            <person name="Oliver R.P."/>
            <person name="Wincker P."/>
            <person name="Balesdent M.-H."/>
            <person name="Howlett B.J."/>
        </authorList>
    </citation>
    <scope>NUCLEOTIDE SEQUENCE [LARGE SCALE GENOMIC DNA]</scope>
    <source>
        <strain evidence="2">JN3 / isolate v23.1.3 / race Av1-4-5-6-7-8</strain>
    </source>
</reference>
<keyword evidence="2" id="KW-1185">Reference proteome</keyword>
<dbReference type="EMBL" id="FP929105">
    <property type="protein sequence ID" value="CBX93018.1"/>
    <property type="molecule type" value="Genomic_DNA"/>
</dbReference>
<dbReference type="VEuPathDB" id="FungiDB:LEMA_uP039190.1"/>
<dbReference type="Proteomes" id="UP000002668">
    <property type="component" value="Genome"/>
</dbReference>
<evidence type="ECO:0000313" key="2">
    <source>
        <dbReference type="Proteomes" id="UP000002668"/>
    </source>
</evidence>
<name>E4ZNF9_LEPMJ</name>
<dbReference type="AlphaFoldDB" id="E4ZNF9"/>
<evidence type="ECO:0000313" key="1">
    <source>
        <dbReference type="EMBL" id="CBX93018.1"/>
    </source>
</evidence>
<dbReference type="HOGENOM" id="CLU_2671508_0_0_1"/>
<gene>
    <name evidence="1" type="ORF">LEMA_uP039190.1</name>
</gene>
<proteinExistence type="predicted"/>
<accession>E4ZNF9</accession>
<sequence>MVYTLVSYREERRLRKPSWCWLGFVFDRHQGGGLMVDQKETEGNASTGREDRSVAMLKAEAVYMEYADLRRYAWL</sequence>
<dbReference type="InParanoid" id="E4ZNF9"/>
<protein>
    <submittedName>
        <fullName evidence="1">Predicted protein</fullName>
    </submittedName>
</protein>
<organism evidence="2">
    <name type="scientific">Leptosphaeria maculans (strain JN3 / isolate v23.1.3 / race Av1-4-5-6-7-8)</name>
    <name type="common">Blackleg fungus</name>
    <name type="synonym">Phoma lingam</name>
    <dbReference type="NCBI Taxonomy" id="985895"/>
    <lineage>
        <taxon>Eukaryota</taxon>
        <taxon>Fungi</taxon>
        <taxon>Dikarya</taxon>
        <taxon>Ascomycota</taxon>
        <taxon>Pezizomycotina</taxon>
        <taxon>Dothideomycetes</taxon>
        <taxon>Pleosporomycetidae</taxon>
        <taxon>Pleosporales</taxon>
        <taxon>Pleosporineae</taxon>
        <taxon>Leptosphaeriaceae</taxon>
        <taxon>Plenodomus</taxon>
        <taxon>Plenodomus lingam/Leptosphaeria maculans species complex</taxon>
    </lineage>
</organism>